<dbReference type="EMBL" id="KN818226">
    <property type="protein sequence ID" value="KIL69067.1"/>
    <property type="molecule type" value="Genomic_DNA"/>
</dbReference>
<dbReference type="Proteomes" id="UP000054549">
    <property type="component" value="Unassembled WGS sequence"/>
</dbReference>
<evidence type="ECO:0000313" key="1">
    <source>
        <dbReference type="EMBL" id="KIL69067.1"/>
    </source>
</evidence>
<sequence length="106" mass="11673">MTSRVAPRLDAFFAQILLSTSETQSYLQSQSNGHTAGTSCHAKCPRNFKTCKSIFVQRSALCHMLSAADMAGASHKILEFSFTPSFFSITIISSSRHQSNQLELNI</sequence>
<evidence type="ECO:0000313" key="2">
    <source>
        <dbReference type="Proteomes" id="UP000054549"/>
    </source>
</evidence>
<organism evidence="1 2">
    <name type="scientific">Amanita muscaria (strain Koide BX008)</name>
    <dbReference type="NCBI Taxonomy" id="946122"/>
    <lineage>
        <taxon>Eukaryota</taxon>
        <taxon>Fungi</taxon>
        <taxon>Dikarya</taxon>
        <taxon>Basidiomycota</taxon>
        <taxon>Agaricomycotina</taxon>
        <taxon>Agaricomycetes</taxon>
        <taxon>Agaricomycetidae</taxon>
        <taxon>Agaricales</taxon>
        <taxon>Pluteineae</taxon>
        <taxon>Amanitaceae</taxon>
        <taxon>Amanita</taxon>
    </lineage>
</organism>
<dbReference type="InParanoid" id="A0A0C2X4A5"/>
<gene>
    <name evidence="1" type="ORF">M378DRAFT_763720</name>
</gene>
<dbReference type="HOGENOM" id="CLU_2222576_0_0_1"/>
<accession>A0A0C2X4A5</accession>
<dbReference type="AlphaFoldDB" id="A0A0C2X4A5"/>
<name>A0A0C2X4A5_AMAMK</name>
<protein>
    <submittedName>
        <fullName evidence="1">Uncharacterized protein</fullName>
    </submittedName>
</protein>
<keyword evidence="2" id="KW-1185">Reference proteome</keyword>
<proteinExistence type="predicted"/>
<reference evidence="1 2" key="1">
    <citation type="submission" date="2014-04" db="EMBL/GenBank/DDBJ databases">
        <title>Evolutionary Origins and Diversification of the Mycorrhizal Mutualists.</title>
        <authorList>
            <consortium name="DOE Joint Genome Institute"/>
            <consortium name="Mycorrhizal Genomics Consortium"/>
            <person name="Kohler A."/>
            <person name="Kuo A."/>
            <person name="Nagy L.G."/>
            <person name="Floudas D."/>
            <person name="Copeland A."/>
            <person name="Barry K.W."/>
            <person name="Cichocki N."/>
            <person name="Veneault-Fourrey C."/>
            <person name="LaButti K."/>
            <person name="Lindquist E.A."/>
            <person name="Lipzen A."/>
            <person name="Lundell T."/>
            <person name="Morin E."/>
            <person name="Murat C."/>
            <person name="Riley R."/>
            <person name="Ohm R."/>
            <person name="Sun H."/>
            <person name="Tunlid A."/>
            <person name="Henrissat B."/>
            <person name="Grigoriev I.V."/>
            <person name="Hibbett D.S."/>
            <person name="Martin F."/>
        </authorList>
    </citation>
    <scope>NUCLEOTIDE SEQUENCE [LARGE SCALE GENOMIC DNA]</scope>
    <source>
        <strain evidence="1 2">Koide BX008</strain>
    </source>
</reference>